<accession>Q0RD27</accession>
<keyword evidence="4" id="KW-1185">Reference proteome</keyword>
<dbReference type="EMBL" id="CT573213">
    <property type="protein sequence ID" value="CAJ64647.1"/>
    <property type="molecule type" value="Genomic_DNA"/>
</dbReference>
<evidence type="ECO:0000313" key="4">
    <source>
        <dbReference type="Proteomes" id="UP000000657"/>
    </source>
</evidence>
<sequence length="488" mass="51296">MPGRRRPAATPAATTPAATTSAAAAAVPSLWHDTAGPAPAPRPRLVGRLTADVAIVGAGFTGLWTAYHLRRDDPTLRVAVVERETAGFGASGRNGGWCSALFPVQSMAPAMRGPLAATIDDIDAVCRAEGIDCDLVKDGFLELATTPAQLTRLRASLLAALPAVASSPPSPSLPSSPPSPTSPSLPSSPTWLDADQAARLVRVPGALGGILDPQCAALHPLKLVRGLAAAAQRHGVELFEHSPAESIDPGRVVLADGEIQAGVVVRATEGYTPALPGLRRELAPVYSLVIATEPLPESVWAEIGWYRRVTLSDGRRLLIYAQRSADGRIVLGGRGAPYHFGSRTSPAFDSSPAVFEHLRRALATLFPAAANARITHRWGGPLGVPRDWTPGVCFDPDTGLAWAGGYVGDGVAAAALAGRTLADLIRGRHSPRTKLPWVVDHRRPWEPEPARWLGINAGRLLAAAADTRENRTGRPSRLGPALDHLTGH</sequence>
<reference evidence="3 4" key="1">
    <citation type="journal article" date="2007" name="Genome Res.">
        <title>Genome characteristics of facultatively symbiotic Frankia sp. strains reflect host range and host plant biogeography.</title>
        <authorList>
            <person name="Normand P."/>
            <person name="Lapierre P."/>
            <person name="Tisa L.S."/>
            <person name="Gogarten J.P."/>
            <person name="Alloisio N."/>
            <person name="Bagnarol E."/>
            <person name="Bassi C.A."/>
            <person name="Berry A.M."/>
            <person name="Bickhart D.M."/>
            <person name="Choisne N."/>
            <person name="Couloux A."/>
            <person name="Cournoyer B."/>
            <person name="Cruveiller S."/>
            <person name="Daubin V."/>
            <person name="Demange N."/>
            <person name="Francino M.P."/>
            <person name="Goltsman E."/>
            <person name="Huang Y."/>
            <person name="Kopp O.R."/>
            <person name="Labarre L."/>
            <person name="Lapidus A."/>
            <person name="Lavire C."/>
            <person name="Marechal J."/>
            <person name="Martinez M."/>
            <person name="Mastronunzio J.E."/>
            <person name="Mullin B.C."/>
            <person name="Niemann J."/>
            <person name="Pujic P."/>
            <person name="Rawnsley T."/>
            <person name="Rouy Z."/>
            <person name="Schenowitz C."/>
            <person name="Sellstedt A."/>
            <person name="Tavares F."/>
            <person name="Tomkins J.P."/>
            <person name="Vallenet D."/>
            <person name="Valverde C."/>
            <person name="Wall L.G."/>
            <person name="Wang Y."/>
            <person name="Medigue C."/>
            <person name="Benson D.R."/>
        </authorList>
    </citation>
    <scope>NUCLEOTIDE SEQUENCE [LARGE SCALE GENOMIC DNA]</scope>
    <source>
        <strain evidence="4">DSM 45986 / CECT 9034 / ACN14a</strain>
    </source>
</reference>
<dbReference type="GO" id="GO:0005737">
    <property type="term" value="C:cytoplasm"/>
    <property type="evidence" value="ECO:0007669"/>
    <property type="project" value="TreeGrafter"/>
</dbReference>
<dbReference type="InterPro" id="IPR036188">
    <property type="entry name" value="FAD/NAD-bd_sf"/>
</dbReference>
<dbReference type="PANTHER" id="PTHR13847">
    <property type="entry name" value="SARCOSINE DEHYDROGENASE-RELATED"/>
    <property type="match status" value="1"/>
</dbReference>
<dbReference type="HOGENOM" id="CLU_007884_3_2_11"/>
<dbReference type="SUPFAM" id="SSF51905">
    <property type="entry name" value="FAD/NAD(P)-binding domain"/>
    <property type="match status" value="1"/>
</dbReference>
<gene>
    <name evidence="3" type="ordered locus">FRAAL6023</name>
</gene>
<dbReference type="InterPro" id="IPR006076">
    <property type="entry name" value="FAD-dep_OxRdtase"/>
</dbReference>
<feature type="compositionally biased region" description="Low complexity" evidence="1">
    <location>
        <begin position="8"/>
        <end position="25"/>
    </location>
</feature>
<dbReference type="Gene3D" id="3.50.50.60">
    <property type="entry name" value="FAD/NAD(P)-binding domain"/>
    <property type="match status" value="2"/>
</dbReference>
<dbReference type="RefSeq" id="WP_011607075.1">
    <property type="nucleotide sequence ID" value="NC_008278.1"/>
</dbReference>
<feature type="region of interest" description="Disordered" evidence="1">
    <location>
        <begin position="166"/>
        <end position="190"/>
    </location>
</feature>
<feature type="domain" description="FAD dependent oxidoreductase" evidence="2">
    <location>
        <begin position="52"/>
        <end position="424"/>
    </location>
</feature>
<dbReference type="eggNOG" id="COG0665">
    <property type="taxonomic scope" value="Bacteria"/>
</dbReference>
<dbReference type="Proteomes" id="UP000000657">
    <property type="component" value="Chromosome"/>
</dbReference>
<dbReference type="STRING" id="326424.FRAAL6023"/>
<dbReference type="PRINTS" id="PR00419">
    <property type="entry name" value="ADXRDTASE"/>
</dbReference>
<dbReference type="Pfam" id="PF01266">
    <property type="entry name" value="DAO"/>
    <property type="match status" value="1"/>
</dbReference>
<evidence type="ECO:0000256" key="1">
    <source>
        <dbReference type="SAM" id="MobiDB-lite"/>
    </source>
</evidence>
<evidence type="ECO:0000259" key="2">
    <source>
        <dbReference type="Pfam" id="PF01266"/>
    </source>
</evidence>
<evidence type="ECO:0000313" key="3">
    <source>
        <dbReference type="EMBL" id="CAJ64647.1"/>
    </source>
</evidence>
<dbReference type="Gene3D" id="3.30.9.10">
    <property type="entry name" value="D-Amino Acid Oxidase, subunit A, domain 2"/>
    <property type="match status" value="2"/>
</dbReference>
<proteinExistence type="predicted"/>
<feature type="region of interest" description="Disordered" evidence="1">
    <location>
        <begin position="466"/>
        <end position="488"/>
    </location>
</feature>
<dbReference type="PANTHER" id="PTHR13847:SF285">
    <property type="entry name" value="FAD DEPENDENT OXIDOREDUCTASE DOMAIN-CONTAINING PROTEIN"/>
    <property type="match status" value="1"/>
</dbReference>
<dbReference type="KEGG" id="fal:FRAAL6023"/>
<dbReference type="OrthoDB" id="9805852at2"/>
<name>Q0RD27_FRAAA</name>
<protein>
    <recommendedName>
        <fullName evidence="2">FAD dependent oxidoreductase domain-containing protein</fullName>
    </recommendedName>
</protein>
<feature type="region of interest" description="Disordered" evidence="1">
    <location>
        <begin position="1"/>
        <end position="25"/>
    </location>
</feature>
<organism evidence="3 4">
    <name type="scientific">Frankia alni (strain DSM 45986 / CECT 9034 / ACN14a)</name>
    <dbReference type="NCBI Taxonomy" id="326424"/>
    <lineage>
        <taxon>Bacteria</taxon>
        <taxon>Bacillati</taxon>
        <taxon>Actinomycetota</taxon>
        <taxon>Actinomycetes</taxon>
        <taxon>Frankiales</taxon>
        <taxon>Frankiaceae</taxon>
        <taxon>Frankia</taxon>
    </lineage>
</organism>
<dbReference type="AlphaFoldDB" id="Q0RD27"/>
<feature type="compositionally biased region" description="Pro residues" evidence="1">
    <location>
        <begin position="168"/>
        <end position="183"/>
    </location>
</feature>